<feature type="domain" description="Response regulatory" evidence="8">
    <location>
        <begin position="758"/>
        <end position="873"/>
    </location>
</feature>
<dbReference type="InterPro" id="IPR003594">
    <property type="entry name" value="HATPase_dom"/>
</dbReference>
<feature type="chain" id="PRO_5013265461" description="histidine kinase" evidence="6">
    <location>
        <begin position="23"/>
        <end position="875"/>
    </location>
</feature>
<comment type="catalytic activity">
    <reaction evidence="1">
        <text>ATP + protein L-histidine = ADP + protein N-phospho-L-histidine.</text>
        <dbReference type="EC" id="2.7.13.3"/>
    </reaction>
</comment>
<dbReference type="SUPFAM" id="SSF47384">
    <property type="entry name" value="Homodimeric domain of signal transducing histidine kinase"/>
    <property type="match status" value="1"/>
</dbReference>
<dbReference type="InterPro" id="IPR011006">
    <property type="entry name" value="CheY-like_superfamily"/>
</dbReference>
<accession>A0A2C8FFB5</accession>
<proteinExistence type="predicted"/>
<dbReference type="InterPro" id="IPR035965">
    <property type="entry name" value="PAS-like_dom_sf"/>
</dbReference>
<keyword evidence="10" id="KW-0418">Kinase</keyword>
<evidence type="ECO:0000256" key="1">
    <source>
        <dbReference type="ARBA" id="ARBA00000085"/>
    </source>
</evidence>
<dbReference type="Gene3D" id="3.40.50.2300">
    <property type="match status" value="3"/>
</dbReference>
<keyword evidence="6" id="KW-0732">Signal</keyword>
<dbReference type="PANTHER" id="PTHR43065">
    <property type="entry name" value="SENSOR HISTIDINE KINASE"/>
    <property type="match status" value="1"/>
</dbReference>
<dbReference type="PANTHER" id="PTHR43065:SF42">
    <property type="entry name" value="TWO-COMPONENT SENSOR PPRA"/>
    <property type="match status" value="1"/>
</dbReference>
<dbReference type="Pfam" id="PF08448">
    <property type="entry name" value="PAS_4"/>
    <property type="match status" value="1"/>
</dbReference>
<dbReference type="PRINTS" id="PR00344">
    <property type="entry name" value="BCTRLSENSOR"/>
</dbReference>
<dbReference type="InterPro" id="IPR000014">
    <property type="entry name" value="PAS"/>
</dbReference>
<dbReference type="PROSITE" id="PS50110">
    <property type="entry name" value="RESPONSE_REGULATORY"/>
    <property type="match status" value="1"/>
</dbReference>
<keyword evidence="10" id="KW-0808">Transferase</keyword>
<dbReference type="InterPro" id="IPR001789">
    <property type="entry name" value="Sig_transdc_resp-reg_receiver"/>
</dbReference>
<gene>
    <name evidence="10" type="ORF">DPRO_3823</name>
</gene>
<dbReference type="RefSeq" id="WP_097013420.1">
    <property type="nucleotide sequence ID" value="NZ_LT907975.1"/>
</dbReference>
<dbReference type="KEGG" id="pprf:DPRO_3823"/>
<evidence type="ECO:0000256" key="6">
    <source>
        <dbReference type="SAM" id="SignalP"/>
    </source>
</evidence>
<keyword evidence="5" id="KW-0472">Membrane</keyword>
<dbReference type="CDD" id="cd00156">
    <property type="entry name" value="REC"/>
    <property type="match status" value="1"/>
</dbReference>
<dbReference type="Gene3D" id="3.30.565.10">
    <property type="entry name" value="Histidine kinase-like ATPase, C-terminal domain"/>
    <property type="match status" value="1"/>
</dbReference>
<dbReference type="InterPro" id="IPR004358">
    <property type="entry name" value="Sig_transdc_His_kin-like_C"/>
</dbReference>
<dbReference type="Gene3D" id="3.30.450.20">
    <property type="entry name" value="PAS domain"/>
    <property type="match status" value="1"/>
</dbReference>
<dbReference type="Proteomes" id="UP000219215">
    <property type="component" value="Chromosome DPRO"/>
</dbReference>
<reference evidence="11" key="1">
    <citation type="submission" date="2017-09" db="EMBL/GenBank/DDBJ databases">
        <authorList>
            <person name="Regsiter A."/>
            <person name="William W."/>
        </authorList>
    </citation>
    <scope>NUCLEOTIDE SEQUENCE [LARGE SCALE GENOMIC DNA]</scope>
    <source>
        <strain evidence="11">500-1</strain>
    </source>
</reference>
<feature type="transmembrane region" description="Helical" evidence="5">
    <location>
        <begin position="340"/>
        <end position="363"/>
    </location>
</feature>
<evidence type="ECO:0000259" key="9">
    <source>
        <dbReference type="PROSITE" id="PS50113"/>
    </source>
</evidence>
<protein>
    <recommendedName>
        <fullName evidence="2">histidine kinase</fullName>
        <ecNumber evidence="2">2.7.13.3</ecNumber>
    </recommendedName>
</protein>
<evidence type="ECO:0000256" key="5">
    <source>
        <dbReference type="SAM" id="Phobius"/>
    </source>
</evidence>
<dbReference type="GO" id="GO:0000155">
    <property type="term" value="F:phosphorelay sensor kinase activity"/>
    <property type="evidence" value="ECO:0007669"/>
    <property type="project" value="InterPro"/>
</dbReference>
<sequence length="875" mass="97791">MRKFYYSTIILMLLFVVPCAAAAEKEKKNILYLNSYHHGYEWSDAILEGVRSVLDESDYKINLQVEYMDVKRFSYDDVSAMLLRLYREKFLNENFDVVMVSDNDAYRFATENREELFPGVPLVFCGVNDFNATMLQDNVTGVEENFDLQLTLDVALKIHPNKKRMVVVGDKSTAGVTIRAQIEAVMPQYADRLDVEYWTDMTLEQVLDKLETLSSDSFLFFIPFYHSIKGQFYTAEETMQAIYKESTLPIYTAWEFLLGHGAVGGHMLSGFRHGQKAASMSLRILRGEEATAIPVLREPTGEYAFDYHALWRLNISQELLPKNSRIINAPSPFYELPKQLLWTMVIGFLIVLVVLFFLVITMLERRKVERKILDQLAFQETLMDAVPLLVSWKDREGRYLGTNQAFAEFFGFEHGDSVVSLSSNEVMRDPTHVAWATRADMQVITKQQAFRKVRRNLTDAEGNQAWLEINKVPIRDQAGNIVGVLSTAENITKEQDLEKQLLQSQKMEAIGTLAGGIAHDFNNILTSIINSTELAISDIEPDSVTSKDLLRVLKAARRGGRVVKQILAFSRPSTEGFRPTDVGSVVSEVLGLMEASMPGNIQVRSSIRSNLPMVHADPTQLHQVAMNLCTNAFHALRQEGGAIEAHVDTVLLDEEQARILSLEPGEYVLMAIQDDGPGIPPEIMDKIFDPFFTTKDKTEGTGLGLSVVHGIIRSHRGGLQVLSPPEGGTVFEIYLPKAEKEVIVGVDGAAAKARRWAHILFIEDDYDQLATTPRLLETMGYEVTAIGAPEDALVKVKGMSHLFDLVITDYDMPGMSGTQFASQLIELTPNLPVILVSGREDASAAAARLPNIKAVIIKPYDKDTLSAAISGVIDE</sequence>
<keyword evidence="11" id="KW-1185">Reference proteome</keyword>
<dbReference type="Pfam" id="PF00512">
    <property type="entry name" value="HisKA"/>
    <property type="match status" value="1"/>
</dbReference>
<dbReference type="SUPFAM" id="SSF55785">
    <property type="entry name" value="PYP-like sensor domain (PAS domain)"/>
    <property type="match status" value="1"/>
</dbReference>
<dbReference type="PROSITE" id="PS50113">
    <property type="entry name" value="PAC"/>
    <property type="match status" value="1"/>
</dbReference>
<dbReference type="Pfam" id="PF00072">
    <property type="entry name" value="Response_reg"/>
    <property type="match status" value="1"/>
</dbReference>
<evidence type="ECO:0000259" key="8">
    <source>
        <dbReference type="PROSITE" id="PS50110"/>
    </source>
</evidence>
<dbReference type="InterPro" id="IPR036890">
    <property type="entry name" value="HATPase_C_sf"/>
</dbReference>
<dbReference type="InterPro" id="IPR000700">
    <property type="entry name" value="PAS-assoc_C"/>
</dbReference>
<dbReference type="SMART" id="SM00388">
    <property type="entry name" value="HisKA"/>
    <property type="match status" value="1"/>
</dbReference>
<evidence type="ECO:0000256" key="3">
    <source>
        <dbReference type="ARBA" id="ARBA00022553"/>
    </source>
</evidence>
<dbReference type="SMART" id="SM00448">
    <property type="entry name" value="REC"/>
    <property type="match status" value="1"/>
</dbReference>
<dbReference type="Pfam" id="PF04392">
    <property type="entry name" value="ABC_sub_bind"/>
    <property type="match status" value="1"/>
</dbReference>
<dbReference type="Pfam" id="PF02518">
    <property type="entry name" value="HATPase_c"/>
    <property type="match status" value="1"/>
</dbReference>
<dbReference type="InterPro" id="IPR003661">
    <property type="entry name" value="HisK_dim/P_dom"/>
</dbReference>
<dbReference type="SUPFAM" id="SSF52172">
    <property type="entry name" value="CheY-like"/>
    <property type="match status" value="1"/>
</dbReference>
<dbReference type="PROSITE" id="PS50109">
    <property type="entry name" value="HIS_KIN"/>
    <property type="match status" value="1"/>
</dbReference>
<dbReference type="SMART" id="SM00387">
    <property type="entry name" value="HATPase_c"/>
    <property type="match status" value="1"/>
</dbReference>
<dbReference type="SUPFAM" id="SSF55874">
    <property type="entry name" value="ATPase domain of HSP90 chaperone/DNA topoisomerase II/histidine kinase"/>
    <property type="match status" value="1"/>
</dbReference>
<dbReference type="AlphaFoldDB" id="A0A2C8FFB5"/>
<keyword evidence="3 4" id="KW-0597">Phosphoprotein</keyword>
<feature type="modified residue" description="4-aspartylphosphate" evidence="4">
    <location>
        <position position="809"/>
    </location>
</feature>
<evidence type="ECO:0000313" key="10">
    <source>
        <dbReference type="EMBL" id="SOB60740.1"/>
    </source>
</evidence>
<name>A0A2C8FFB5_9BACT</name>
<evidence type="ECO:0000313" key="11">
    <source>
        <dbReference type="Proteomes" id="UP000219215"/>
    </source>
</evidence>
<dbReference type="EC" id="2.7.13.3" evidence="2"/>
<feature type="signal peptide" evidence="6">
    <location>
        <begin position="1"/>
        <end position="22"/>
    </location>
</feature>
<feature type="domain" description="PAC" evidence="9">
    <location>
        <begin position="451"/>
        <end position="503"/>
    </location>
</feature>
<keyword evidence="5" id="KW-1133">Transmembrane helix</keyword>
<evidence type="ECO:0000256" key="2">
    <source>
        <dbReference type="ARBA" id="ARBA00012438"/>
    </source>
</evidence>
<dbReference type="InterPro" id="IPR013656">
    <property type="entry name" value="PAS_4"/>
</dbReference>
<dbReference type="OrthoDB" id="9813024at2"/>
<keyword evidence="5" id="KW-0812">Transmembrane</keyword>
<dbReference type="InterPro" id="IPR007487">
    <property type="entry name" value="ABC_transpt-TYRBP-like"/>
</dbReference>
<dbReference type="InterPro" id="IPR005467">
    <property type="entry name" value="His_kinase_dom"/>
</dbReference>
<dbReference type="CDD" id="cd00082">
    <property type="entry name" value="HisKA"/>
    <property type="match status" value="1"/>
</dbReference>
<evidence type="ECO:0000259" key="7">
    <source>
        <dbReference type="PROSITE" id="PS50109"/>
    </source>
</evidence>
<dbReference type="EMBL" id="LT907975">
    <property type="protein sequence ID" value="SOB60740.1"/>
    <property type="molecule type" value="Genomic_DNA"/>
</dbReference>
<evidence type="ECO:0000256" key="4">
    <source>
        <dbReference type="PROSITE-ProRule" id="PRU00169"/>
    </source>
</evidence>
<dbReference type="InterPro" id="IPR036097">
    <property type="entry name" value="HisK_dim/P_sf"/>
</dbReference>
<organism evidence="10 11">
    <name type="scientific">Pseudodesulfovibrio profundus</name>
    <dbReference type="NCBI Taxonomy" id="57320"/>
    <lineage>
        <taxon>Bacteria</taxon>
        <taxon>Pseudomonadati</taxon>
        <taxon>Thermodesulfobacteriota</taxon>
        <taxon>Desulfovibrionia</taxon>
        <taxon>Desulfovibrionales</taxon>
        <taxon>Desulfovibrionaceae</taxon>
    </lineage>
</organism>
<dbReference type="NCBIfam" id="TIGR00229">
    <property type="entry name" value="sensory_box"/>
    <property type="match status" value="1"/>
</dbReference>
<dbReference type="Gene3D" id="1.10.287.130">
    <property type="match status" value="1"/>
</dbReference>
<feature type="domain" description="Histidine kinase" evidence="7">
    <location>
        <begin position="516"/>
        <end position="739"/>
    </location>
</feature>